<keyword evidence="2" id="KW-0539">Nucleus</keyword>
<gene>
    <name evidence="4" type="ORF">BTMF_LOCUS12163</name>
</gene>
<sequence length="255" mass="29348">MNLEYRKCAFAPNFRDPVLGKGYVLAEWLNSASQIFASCQTWAEVQPTSSMSSSSSSLSPVLPVISPYLLSLLQQAFVCPPILIPTPARKSVSSYTIQDILSNNLMWTISYQFLPFTEVFDEITDSGSQFGIYKGVNASEKIWSGPELKLFSINHKKKKREQRSLADKFLNLRNSLRRRSTCHLVNEVNSPSYSMLPKRRRTGTITFILFRKYYQLLVKIWFQNRRTKWKKGEIEKNVVVEDCIVQNNNQQDEIA</sequence>
<reference evidence="6" key="1">
    <citation type="submission" date="2017-02" db="UniProtKB">
        <authorList>
            <consortium name="WormBaseParasite"/>
        </authorList>
    </citation>
    <scope>IDENTIFICATION</scope>
</reference>
<keyword evidence="5" id="KW-1185">Reference proteome</keyword>
<proteinExistence type="predicted"/>
<dbReference type="AlphaFoldDB" id="A0A0R3R2C6"/>
<keyword evidence="2" id="KW-0238">DNA-binding</keyword>
<evidence type="ECO:0000313" key="6">
    <source>
        <dbReference type="WBParaSite" id="BTMF_0001416601-mRNA-1"/>
    </source>
</evidence>
<evidence type="ECO:0000313" key="4">
    <source>
        <dbReference type="EMBL" id="VDO41605.1"/>
    </source>
</evidence>
<dbReference type="Gene3D" id="1.10.10.60">
    <property type="entry name" value="Homeodomain-like"/>
    <property type="match status" value="1"/>
</dbReference>
<dbReference type="PROSITE" id="PS50071">
    <property type="entry name" value="HOMEOBOX_2"/>
    <property type="match status" value="1"/>
</dbReference>
<dbReference type="Proteomes" id="UP000280834">
    <property type="component" value="Unassembled WGS sequence"/>
</dbReference>
<dbReference type="EMBL" id="UZAG01018928">
    <property type="protein sequence ID" value="VDO41605.1"/>
    <property type="molecule type" value="Genomic_DNA"/>
</dbReference>
<reference evidence="4 5" key="2">
    <citation type="submission" date="2018-11" db="EMBL/GenBank/DDBJ databases">
        <authorList>
            <consortium name="Pathogen Informatics"/>
        </authorList>
    </citation>
    <scope>NUCLEOTIDE SEQUENCE [LARGE SCALE GENOMIC DNA]</scope>
</reference>
<dbReference type="GO" id="GO:0003677">
    <property type="term" value="F:DNA binding"/>
    <property type="evidence" value="ECO:0007669"/>
    <property type="project" value="UniProtKB-UniRule"/>
</dbReference>
<evidence type="ECO:0000313" key="5">
    <source>
        <dbReference type="Proteomes" id="UP000280834"/>
    </source>
</evidence>
<dbReference type="InterPro" id="IPR001356">
    <property type="entry name" value="HD"/>
</dbReference>
<dbReference type="WBParaSite" id="BTMF_0001416601-mRNA-1">
    <property type="protein sequence ID" value="BTMF_0001416601-mRNA-1"/>
    <property type="gene ID" value="BTMF_0001416601"/>
</dbReference>
<dbReference type="SUPFAM" id="SSF46689">
    <property type="entry name" value="Homeodomain-like"/>
    <property type="match status" value="1"/>
</dbReference>
<name>A0A0R3R2C6_9BILA</name>
<feature type="DNA-binding region" description="Homeobox" evidence="2">
    <location>
        <begin position="220"/>
        <end position="233"/>
    </location>
</feature>
<evidence type="ECO:0000256" key="2">
    <source>
        <dbReference type="PROSITE-ProRule" id="PRU00108"/>
    </source>
</evidence>
<feature type="domain" description="Homeobox" evidence="3">
    <location>
        <begin position="218"/>
        <end position="232"/>
    </location>
</feature>
<dbReference type="InterPro" id="IPR009057">
    <property type="entry name" value="Homeodomain-like_sf"/>
</dbReference>
<comment type="subcellular location">
    <subcellularLocation>
        <location evidence="1 2">Nucleus</location>
    </subcellularLocation>
</comment>
<accession>A0A0R3R2C6</accession>
<organism evidence="6">
    <name type="scientific">Brugia timori</name>
    <dbReference type="NCBI Taxonomy" id="42155"/>
    <lineage>
        <taxon>Eukaryota</taxon>
        <taxon>Metazoa</taxon>
        <taxon>Ecdysozoa</taxon>
        <taxon>Nematoda</taxon>
        <taxon>Chromadorea</taxon>
        <taxon>Rhabditida</taxon>
        <taxon>Spirurina</taxon>
        <taxon>Spiruromorpha</taxon>
        <taxon>Filarioidea</taxon>
        <taxon>Onchocercidae</taxon>
        <taxon>Brugia</taxon>
    </lineage>
</organism>
<protein>
    <submittedName>
        <fullName evidence="6">Homeobox domain-containing protein</fullName>
    </submittedName>
</protein>
<dbReference type="GO" id="GO:0005634">
    <property type="term" value="C:nucleus"/>
    <property type="evidence" value="ECO:0007669"/>
    <property type="project" value="UniProtKB-SubCell"/>
</dbReference>
<keyword evidence="2" id="KW-0371">Homeobox</keyword>
<evidence type="ECO:0000259" key="3">
    <source>
        <dbReference type="PROSITE" id="PS50071"/>
    </source>
</evidence>
<evidence type="ECO:0000256" key="1">
    <source>
        <dbReference type="ARBA" id="ARBA00004123"/>
    </source>
</evidence>
<dbReference type="CDD" id="cd00086">
    <property type="entry name" value="homeodomain"/>
    <property type="match status" value="1"/>
</dbReference>
<dbReference type="STRING" id="42155.A0A0R3R2C6"/>